<evidence type="ECO:0000256" key="6">
    <source>
        <dbReference type="ARBA" id="ARBA00023002"/>
    </source>
</evidence>
<organism evidence="9 10">
    <name type="scientific">Actinobacillus ureae ATCC 25976</name>
    <dbReference type="NCBI Taxonomy" id="887324"/>
    <lineage>
        <taxon>Bacteria</taxon>
        <taxon>Pseudomonadati</taxon>
        <taxon>Pseudomonadota</taxon>
        <taxon>Gammaproteobacteria</taxon>
        <taxon>Pasteurellales</taxon>
        <taxon>Pasteurellaceae</taxon>
        <taxon>Actinobacillus</taxon>
    </lineage>
</organism>
<dbReference type="InterPro" id="IPR033878">
    <property type="entry name" value="NfsB-like"/>
</dbReference>
<dbReference type="EMBL" id="AEVG01000017">
    <property type="protein sequence ID" value="EFX92713.1"/>
    <property type="molecule type" value="Genomic_DNA"/>
</dbReference>
<keyword evidence="3" id="KW-0285">Flavoprotein</keyword>
<dbReference type="InterPro" id="IPR000415">
    <property type="entry name" value="Nitroreductase-like"/>
</dbReference>
<evidence type="ECO:0000259" key="8">
    <source>
        <dbReference type="Pfam" id="PF00881"/>
    </source>
</evidence>
<evidence type="ECO:0000313" key="9">
    <source>
        <dbReference type="EMBL" id="EFX92713.1"/>
    </source>
</evidence>
<comment type="cofactor">
    <cofactor evidence="1">
        <name>FMN</name>
        <dbReference type="ChEBI" id="CHEBI:58210"/>
    </cofactor>
</comment>
<dbReference type="GO" id="GO:0046857">
    <property type="term" value="F:oxidoreductase activity, acting on other nitrogenous compounds as donors, with NAD or NADP as acceptor"/>
    <property type="evidence" value="ECO:0007669"/>
    <property type="project" value="TreeGrafter"/>
</dbReference>
<comment type="similarity">
    <text evidence="2">Belongs to the nitroreductase family.</text>
</comment>
<dbReference type="Pfam" id="PF00881">
    <property type="entry name" value="Nitroreductase"/>
    <property type="match status" value="1"/>
</dbReference>
<name>E8KEG7_9PAST</name>
<gene>
    <name evidence="9" type="ORF">HMPREF0027_0234</name>
</gene>
<dbReference type="AlphaFoldDB" id="E8KEG7"/>
<accession>E8KEG7</accession>
<dbReference type="GO" id="GO:0046256">
    <property type="term" value="P:2,4,6-trinitrotoluene catabolic process"/>
    <property type="evidence" value="ECO:0007669"/>
    <property type="project" value="TreeGrafter"/>
</dbReference>
<dbReference type="GO" id="GO:0005829">
    <property type="term" value="C:cytosol"/>
    <property type="evidence" value="ECO:0007669"/>
    <property type="project" value="TreeGrafter"/>
</dbReference>
<dbReference type="InterPro" id="IPR029479">
    <property type="entry name" value="Nitroreductase"/>
</dbReference>
<dbReference type="CDD" id="cd02149">
    <property type="entry name" value="NfsB-like"/>
    <property type="match status" value="1"/>
</dbReference>
<proteinExistence type="inferred from homology"/>
<dbReference type="Proteomes" id="UP000005467">
    <property type="component" value="Unassembled WGS sequence"/>
</dbReference>
<dbReference type="InterPro" id="IPR050627">
    <property type="entry name" value="Nitroreductase/BluB"/>
</dbReference>
<keyword evidence="4" id="KW-0288">FMN</keyword>
<dbReference type="SUPFAM" id="SSF55469">
    <property type="entry name" value="FMN-dependent nitroreductase-like"/>
    <property type="match status" value="1"/>
</dbReference>
<reference evidence="9 10" key="1">
    <citation type="submission" date="2011-01" db="EMBL/GenBank/DDBJ databases">
        <authorList>
            <person name="Muzny D."/>
            <person name="Qin X."/>
            <person name="Deng J."/>
            <person name="Jiang H."/>
            <person name="Liu Y."/>
            <person name="Qu J."/>
            <person name="Song X.-Z."/>
            <person name="Zhang L."/>
            <person name="Thornton R."/>
            <person name="Coyle M."/>
            <person name="Francisco L."/>
            <person name="Jackson L."/>
            <person name="Javaid M."/>
            <person name="Korchina V."/>
            <person name="Kovar C."/>
            <person name="Mata R."/>
            <person name="Mathew T."/>
            <person name="Ngo R."/>
            <person name="Nguyen L."/>
            <person name="Nguyen N."/>
            <person name="Okwuonu G."/>
            <person name="Ongeri F."/>
            <person name="Pham C."/>
            <person name="Simmons D."/>
            <person name="Wilczek-Boney K."/>
            <person name="Hale W."/>
            <person name="Jakkamsetti A."/>
            <person name="Pham P."/>
            <person name="Ruth R."/>
            <person name="San Lucas F."/>
            <person name="Warren J."/>
            <person name="Zhang J."/>
            <person name="Zhao Z."/>
            <person name="Zhou C."/>
            <person name="Zhu D."/>
            <person name="Lee S."/>
            <person name="Bess C."/>
            <person name="Blankenburg K."/>
            <person name="Forbes L."/>
            <person name="Fu Q."/>
            <person name="Gubbala S."/>
            <person name="Hirani K."/>
            <person name="Jayaseelan J.C."/>
            <person name="Lara F."/>
            <person name="Munidasa M."/>
            <person name="Palculict T."/>
            <person name="Patil S."/>
            <person name="Pu L.-L."/>
            <person name="Saada N."/>
            <person name="Tang L."/>
            <person name="Weissenberger G."/>
            <person name="Zhu Y."/>
            <person name="Hemphill L."/>
            <person name="Shang Y."/>
            <person name="Youmans B."/>
            <person name="Ayvaz T."/>
            <person name="Ross M."/>
            <person name="Santibanez J."/>
            <person name="Aqrawi P."/>
            <person name="Gross S."/>
            <person name="Joshi V."/>
            <person name="Fowler G."/>
            <person name="Nazareth L."/>
            <person name="Reid J."/>
            <person name="Worley K."/>
            <person name="Petrosino J."/>
            <person name="Highlander S."/>
            <person name="Gibbs R."/>
        </authorList>
    </citation>
    <scope>NUCLEOTIDE SEQUENCE [LARGE SCALE GENOMIC DNA]</scope>
    <source>
        <strain evidence="9 10">ATCC 25976</strain>
    </source>
</reference>
<dbReference type="HOGENOM" id="CLU_070764_4_1_6"/>
<evidence type="ECO:0000256" key="4">
    <source>
        <dbReference type="ARBA" id="ARBA00022643"/>
    </source>
</evidence>
<evidence type="ECO:0000256" key="2">
    <source>
        <dbReference type="ARBA" id="ARBA00007118"/>
    </source>
</evidence>
<evidence type="ECO:0000256" key="5">
    <source>
        <dbReference type="ARBA" id="ARBA00022857"/>
    </source>
</evidence>
<comment type="caution">
    <text evidence="9">The sequence shown here is derived from an EMBL/GenBank/DDBJ whole genome shotgun (WGS) entry which is preliminary data.</text>
</comment>
<sequence>MITIKLSLSQNLLEGSFMFNIQKENVLEAFKYRRATRKYDASKKISDEDFTYILELARLSPSSVGSEPWKFVVTQNQELRNKLKPVAWGMAAQMDTASHLVVLLAKKNASHDSEYFKKALEQRGLTAEEMEKTLALYKQFHEQDIKIAGDERALFDWCSKQTYIALGNMMSGAAMIGIDSCPIEGFNYDAVNQILAEAGAFDPNEYGVSVMATFGYRAGDITPKSRKPISEIVSWIK</sequence>
<dbReference type="PANTHER" id="PTHR23026">
    <property type="entry name" value="NADPH NITROREDUCTASE"/>
    <property type="match status" value="1"/>
</dbReference>
<dbReference type="PANTHER" id="PTHR23026:SF125">
    <property type="entry name" value="OXYGEN-INSENSITIVE NAD(P)H NITROREDUCTASE"/>
    <property type="match status" value="1"/>
</dbReference>
<evidence type="ECO:0000256" key="7">
    <source>
        <dbReference type="ARBA" id="ARBA00023027"/>
    </source>
</evidence>
<keyword evidence="10" id="KW-1185">Reference proteome</keyword>
<dbReference type="Gene3D" id="3.40.109.10">
    <property type="entry name" value="NADH Oxidase"/>
    <property type="match status" value="1"/>
</dbReference>
<protein>
    <submittedName>
        <fullName evidence="9">Nitroreductase family protein</fullName>
    </submittedName>
</protein>
<evidence type="ECO:0000256" key="1">
    <source>
        <dbReference type="ARBA" id="ARBA00001917"/>
    </source>
</evidence>
<keyword evidence="5" id="KW-0521">NADP</keyword>
<keyword evidence="6" id="KW-0560">Oxidoreductase</keyword>
<keyword evidence="7" id="KW-0520">NAD</keyword>
<feature type="domain" description="Nitroreductase" evidence="8">
    <location>
        <begin position="31"/>
        <end position="196"/>
    </location>
</feature>
<evidence type="ECO:0000313" key="10">
    <source>
        <dbReference type="Proteomes" id="UP000005467"/>
    </source>
</evidence>
<evidence type="ECO:0000256" key="3">
    <source>
        <dbReference type="ARBA" id="ARBA00022630"/>
    </source>
</evidence>